<sequence>MAQRTYGPECQRNLKGESPGSPGRDGYGDFFTPGTAGPGLAVSSLRLWASPDTRPEGVGVAAAASLSSGCHWLASAPHPAPGAAAATTTAAGELCAKGACAAYVELTEANYGAPDGTSTMSGPAHARSAGRFRTRCTGGRKVRSCLISLRAETAVAAQNRSVG</sequence>
<dbReference type="AlphaFoldDB" id="Q96MY3"/>
<proteinExistence type="evidence at transcript level"/>
<evidence type="ECO:0000313" key="2">
    <source>
        <dbReference type="EMBL" id="BAB71135.1"/>
    </source>
</evidence>
<organism evidence="2">
    <name type="scientific">Homo sapiens</name>
    <name type="common">Human</name>
    <dbReference type="NCBI Taxonomy" id="9606"/>
    <lineage>
        <taxon>Eukaryota</taxon>
        <taxon>Metazoa</taxon>
        <taxon>Chordata</taxon>
        <taxon>Craniata</taxon>
        <taxon>Vertebrata</taxon>
        <taxon>Euteleostomi</taxon>
        <taxon>Mammalia</taxon>
        <taxon>Eutheria</taxon>
        <taxon>Euarchontoglires</taxon>
        <taxon>Primates</taxon>
        <taxon>Haplorrhini</taxon>
        <taxon>Catarrhini</taxon>
        <taxon>Hominidae</taxon>
        <taxon>Homo</taxon>
    </lineage>
</organism>
<reference evidence="2" key="1">
    <citation type="journal article" date="2004" name="Nat. Genet.">
        <title>Complete sequencing and characterization of 21,243 full-length human cDNAs.</title>
        <authorList>
            <person name="Ota T."/>
            <person name="Suzuki Y."/>
            <person name="Nishikawa T."/>
            <person name="Otsuki T."/>
            <person name="Sugiyama T."/>
            <person name="Irie R."/>
            <person name="Wakamatsu A."/>
            <person name="Hayashi K."/>
            <person name="Sato H."/>
            <person name="Nagai K."/>
            <person name="Kimura K."/>
            <person name="Makita H."/>
            <person name="Sekine M."/>
            <person name="Obayashi M."/>
            <person name="Nishi T."/>
            <person name="Shibahara T."/>
            <person name="Tanaka T."/>
            <person name="Ishii S."/>
            <person name="Yamamoto J."/>
            <person name="Saito K."/>
            <person name="Kawai Y."/>
            <person name="Isono Y."/>
            <person name="Nakamura Y."/>
            <person name="Nagahari K."/>
            <person name="Murakami K."/>
            <person name="Yasuda T."/>
            <person name="Iwayanagi T."/>
            <person name="Wagatsuma M."/>
            <person name="Shiratori A."/>
            <person name="Sudo H."/>
            <person name="Hosoiri T."/>
            <person name="Kaku Y."/>
            <person name="Kodaira H."/>
            <person name="Kondo H."/>
            <person name="Sugawara M."/>
            <person name="Takahashi M."/>
            <person name="Kanda K."/>
            <person name="Yokoi T."/>
            <person name="Furuya T."/>
            <person name="Kikkawa E."/>
            <person name="Omura Y."/>
            <person name="Abe K."/>
            <person name="Kamihara K."/>
            <person name="Katsuta N."/>
            <person name="Sato K."/>
            <person name="Tanikawa M."/>
            <person name="Yamazaki M."/>
            <person name="Ninomiya K."/>
            <person name="Ishibashi T."/>
            <person name="Yamashita H."/>
            <person name="Murakawa K."/>
            <person name="Fujimori K."/>
            <person name="Tanai H."/>
            <person name="Kimata M."/>
            <person name="Watanabe M."/>
            <person name="Hiraoka S."/>
            <person name="Chiba Y."/>
            <person name="Ishida S."/>
            <person name="Ono Y."/>
            <person name="Takiguchi S."/>
            <person name="Watanabe S."/>
            <person name="Yosida M."/>
            <person name="Hotuta T."/>
            <person name="Kusano J."/>
            <person name="Kanehori K."/>
            <person name="Takahashi-Fujii A."/>
            <person name="Hara H."/>
            <person name="Tanase T."/>
            <person name="Nomura Y."/>
            <person name="Togiya S."/>
            <person name="Komai F."/>
            <person name="Hara R."/>
            <person name="Takeuchi K."/>
            <person name="Arita M."/>
            <person name="Imose N."/>
            <person name="Musashino K."/>
            <person name="Yuuki H."/>
            <person name="Oshima A."/>
            <person name="Sasaki N."/>
            <person name="Aotsuka S."/>
            <person name="Yoshikawa Y."/>
            <person name="Matsunawa H."/>
            <person name="Ichihara T."/>
            <person name="Shiohata N."/>
            <person name="Sano S."/>
            <person name="Moriya S."/>
            <person name="Momiyama H."/>
            <person name="Satoh N."/>
            <person name="Takami S."/>
            <person name="Terashima Y."/>
            <person name="Suzuki O."/>
            <person name="Nakagawa S."/>
            <person name="Senoh A."/>
            <person name="Mizoguchi H."/>
            <person name="Goto Y."/>
            <person name="Shimizu F."/>
            <person name="Wakebe H."/>
            <person name="Hishigaki H."/>
            <person name="Watanabe T."/>
            <person name="Sugiyama A."/>
            <person name="Takemoto M."/>
            <person name="Kawakami B."/>
            <person name="Yamazaki M."/>
            <person name="Watanabe K."/>
            <person name="Kumagai A."/>
            <person name="Itakura S."/>
            <person name="Fukuzumi Y."/>
            <person name="Fujimori Y."/>
            <person name="Komiyama M."/>
            <person name="Tashiro H."/>
            <person name="Tanigami A."/>
            <person name="Fujiwara T."/>
            <person name="Ono T."/>
            <person name="Yamada K."/>
            <person name="Fujii Y."/>
            <person name="Ozaki K."/>
            <person name="Hirao M."/>
            <person name="Ohmori Y."/>
            <person name="Kawabata A."/>
            <person name="Hikiji T."/>
            <person name="Kobatake N."/>
            <person name="Inagaki H."/>
            <person name="Ikema Y."/>
            <person name="Okamoto S."/>
            <person name="Okitani R."/>
            <person name="Kawakami T."/>
            <person name="Noguchi S."/>
            <person name="Itoh T."/>
            <person name="Shigeta K."/>
            <person name="Senba T."/>
            <person name="Matsumura K."/>
            <person name="Nakajima Y."/>
            <person name="Mizuno T."/>
            <person name="Morinaga M."/>
            <person name="Sasaki M."/>
            <person name="Togashi T."/>
            <person name="Oyama M."/>
            <person name="Hata H."/>
            <person name="Watanabe M."/>
            <person name="Komatsu T."/>
            <person name="Mizushima-Sugano J."/>
            <person name="Satoh T."/>
            <person name="Shirai Y."/>
            <person name="Takahashi Y."/>
            <person name="Nakagawa K."/>
            <person name="Okumura K."/>
            <person name="Nagase T."/>
            <person name="Nomura N."/>
            <person name="Kikuchi H."/>
            <person name="Masuho Y."/>
            <person name="Yamashita R."/>
            <person name="Nakai K."/>
            <person name="Yada T."/>
            <person name="Nakamura Y."/>
            <person name="Ohara O."/>
            <person name="Isogai T."/>
            <person name="Sugano S."/>
        </authorList>
    </citation>
    <scope>NUCLEOTIDE SEQUENCE</scope>
</reference>
<accession>Q96MY3</accession>
<dbReference type="EMBL" id="AK056277">
    <property type="protein sequence ID" value="BAB71135.1"/>
    <property type="molecule type" value="mRNA"/>
</dbReference>
<evidence type="ECO:0000256" key="1">
    <source>
        <dbReference type="SAM" id="MobiDB-lite"/>
    </source>
</evidence>
<feature type="region of interest" description="Disordered" evidence="1">
    <location>
        <begin position="1"/>
        <end position="32"/>
    </location>
</feature>
<name>Q96MY3_HUMAN</name>
<protein>
    <submittedName>
        <fullName evidence="2">cDNA FLJ31715 fis, clone NT2RI2006553</fullName>
    </submittedName>
</protein>